<dbReference type="PANTHER" id="PTHR30523">
    <property type="entry name" value="PHOSPHOENOLPYRUVATE CARBOXYLASE"/>
    <property type="match status" value="1"/>
</dbReference>
<protein>
    <recommendedName>
        <fullName evidence="2">Phosphoenolpyruvate carboxylase</fullName>
    </recommendedName>
</protein>
<reference evidence="3" key="1">
    <citation type="submission" date="2013-04" db="EMBL/GenBank/DDBJ databases">
        <title>The genome sequencing project of 58 acetic acid bacteria.</title>
        <authorList>
            <person name="Okamoto-Kainuma A."/>
            <person name="Ishikawa M."/>
            <person name="Umino S."/>
            <person name="Koizumi Y."/>
            <person name="Shiwa Y."/>
            <person name="Yoshikawa H."/>
            <person name="Matsutani M."/>
            <person name="Matsushita K."/>
        </authorList>
    </citation>
    <scope>NUCLEOTIDE SEQUENCE</scope>
    <source>
        <strain evidence="3">NBRC 106556</strain>
    </source>
</reference>
<name>A0ABQ0QKL0_9PROT</name>
<sequence length="923" mass="102534">MSQLSSRLDPTLSARIEELVASLEQEHDGLASAIQRIETQFPTGTNTDTLPELTEIVRTLRDELFVERAENLRRYVGLQDAPPAERLTNVSQKLVQQAQTAEDLARPGIAAVFTAHPTFALADDVYAHLAECATSPTKAVEQFTTHRRTTPPTLSHEQGLALDAILRGRDALDEFTTSLLQAMKERWGADAIAAIDPSPIILASWVGFDTDGRTDIGWWDTLRIRLELKLAQLSRLDGSLSALGLEHTALAMRVRRAIQAVRTQHEACPTGRDASVEQIQHFALTLIAHHEAALDHAQALAPLFRDAASGLNEEQTLRLHTLRAGFMSHGLGIAHIHTRLNAAQIYNVARSRLGLSDDPALPRRRRVLMSKINTALDELTPRHVDFGALLTETASAARLMMTMAQILKHVDSGSPIRFLIAETESGYTLLATLWLARLMGIQDHQIEISPLFETESALENGETILEEAFHSPHWRNYLRANGRLSLQFGYSDSGRYVGQLAATNLVERLRMRTLALLKEHDLEDVSLTLFDTHGESIGRGAHPFSLSQRLNYFSPARTRAALHQAGIRHRVETAFQGGDGYTLFGTHELASSTLATLAEHITDIPEAHEDPIYTRPDFAADFFSTIALDMAALVDDPGYAALLSAFGPSLVDKTGSRPSARQSDAATVTQITHPSQLRAIPNNAILQQLGWWANVLHGLGNAAQRHPETFEELLQASPRFQGAMDFARQALAHSDLDVLRATIRQLDPGTWLDRATQAEDEEKRQSYLIISDGLEALRFWTSAPAMFRRIQADNIALRSVWSEAPRMAAREKLLHALRFALINRIWLLASQIPYFGPRSNLTRDGITQLALCLDVPRMLHILEELFPLAAPSIAHINFGEPRDQETTEGFTAEHEELFRPLARHFELLREIGIAIMHANRAFG</sequence>
<comment type="caution">
    <text evidence="3">The sequence shown here is derived from an EMBL/GenBank/DDBJ whole genome shotgun (WGS) entry which is preliminary data.</text>
</comment>
<dbReference type="RefSeq" id="WP_068172264.1">
    <property type="nucleotide sequence ID" value="NZ_BAQB01000022.1"/>
</dbReference>
<dbReference type="Proteomes" id="UP001062443">
    <property type="component" value="Unassembled WGS sequence"/>
</dbReference>
<organism evidence="3 4">
    <name type="scientific">Neokomagataea tanensis NBRC 106556</name>
    <dbReference type="NCBI Taxonomy" id="1223519"/>
    <lineage>
        <taxon>Bacteria</taxon>
        <taxon>Pseudomonadati</taxon>
        <taxon>Pseudomonadota</taxon>
        <taxon>Alphaproteobacteria</taxon>
        <taxon>Acetobacterales</taxon>
        <taxon>Acetobacteraceae</taxon>
        <taxon>Neokomagataea</taxon>
    </lineage>
</organism>
<accession>A0ABQ0QKL0</accession>
<comment type="function">
    <text evidence="1">Forms oxaloacetate, a four-carbon dicarboxylic acid source for the tricarboxylic acid cycle.</text>
</comment>
<dbReference type="SUPFAM" id="SSF51621">
    <property type="entry name" value="Phosphoenolpyruvate/pyruvate domain"/>
    <property type="match status" value="1"/>
</dbReference>
<dbReference type="InterPro" id="IPR021135">
    <property type="entry name" value="PEP_COase"/>
</dbReference>
<dbReference type="InterPro" id="IPR015813">
    <property type="entry name" value="Pyrv/PenolPyrv_kinase-like_dom"/>
</dbReference>
<evidence type="ECO:0000313" key="3">
    <source>
        <dbReference type="EMBL" id="GBR48120.1"/>
    </source>
</evidence>
<keyword evidence="4" id="KW-1185">Reference proteome</keyword>
<evidence type="ECO:0000256" key="2">
    <source>
        <dbReference type="ARBA" id="ARBA00022419"/>
    </source>
</evidence>
<evidence type="ECO:0000256" key="1">
    <source>
        <dbReference type="ARBA" id="ARBA00003670"/>
    </source>
</evidence>
<dbReference type="PANTHER" id="PTHR30523:SF6">
    <property type="entry name" value="PHOSPHOENOLPYRUVATE CARBOXYLASE"/>
    <property type="match status" value="1"/>
</dbReference>
<dbReference type="Pfam" id="PF00311">
    <property type="entry name" value="PEPcase"/>
    <property type="match status" value="1"/>
</dbReference>
<gene>
    <name evidence="3" type="ORF">AA106556_1695</name>
</gene>
<proteinExistence type="predicted"/>
<dbReference type="EMBL" id="BAQB01000022">
    <property type="protein sequence ID" value="GBR48120.1"/>
    <property type="molecule type" value="Genomic_DNA"/>
</dbReference>
<evidence type="ECO:0000313" key="4">
    <source>
        <dbReference type="Proteomes" id="UP001062443"/>
    </source>
</evidence>